<dbReference type="InterPro" id="IPR006467">
    <property type="entry name" value="MiaB-like_bact"/>
</dbReference>
<dbReference type="Proteomes" id="UP000233534">
    <property type="component" value="Chromosome"/>
</dbReference>
<comment type="catalytic activity">
    <reaction evidence="13">
        <text>N(6)-L-threonylcarbamoyladenosine(37) in tRNA + (sulfur carrier)-SH + AH2 + 2 S-adenosyl-L-methionine = 2-methylsulfanyl-N(6)-L-threonylcarbamoyladenosine(37) in tRNA + (sulfur carrier)-H + 5'-deoxyadenosine + L-methionine + A + S-adenosyl-L-homocysteine + 2 H(+)</text>
        <dbReference type="Rhea" id="RHEA:37075"/>
        <dbReference type="Rhea" id="RHEA-COMP:10163"/>
        <dbReference type="Rhea" id="RHEA-COMP:11092"/>
        <dbReference type="Rhea" id="RHEA-COMP:14737"/>
        <dbReference type="Rhea" id="RHEA-COMP:14739"/>
        <dbReference type="ChEBI" id="CHEBI:13193"/>
        <dbReference type="ChEBI" id="CHEBI:15378"/>
        <dbReference type="ChEBI" id="CHEBI:17319"/>
        <dbReference type="ChEBI" id="CHEBI:17499"/>
        <dbReference type="ChEBI" id="CHEBI:29917"/>
        <dbReference type="ChEBI" id="CHEBI:57844"/>
        <dbReference type="ChEBI" id="CHEBI:57856"/>
        <dbReference type="ChEBI" id="CHEBI:59789"/>
        <dbReference type="ChEBI" id="CHEBI:64428"/>
        <dbReference type="ChEBI" id="CHEBI:74418"/>
        <dbReference type="ChEBI" id="CHEBI:74420"/>
        <dbReference type="EC" id="2.8.4.5"/>
    </reaction>
</comment>
<organism evidence="19 20">
    <name type="scientific">Acetivibrio saccincola</name>
    <dbReference type="NCBI Taxonomy" id="1677857"/>
    <lineage>
        <taxon>Bacteria</taxon>
        <taxon>Bacillati</taxon>
        <taxon>Bacillota</taxon>
        <taxon>Clostridia</taxon>
        <taxon>Eubacteriales</taxon>
        <taxon>Oscillospiraceae</taxon>
        <taxon>Acetivibrio</taxon>
    </lineage>
</organism>
<keyword evidence="6 19" id="KW-0808">Transferase</keyword>
<dbReference type="RefSeq" id="WP_101302556.1">
    <property type="nucleotide sequence ID" value="NZ_CP025197.1"/>
</dbReference>
<dbReference type="InterPro" id="IPR006638">
    <property type="entry name" value="Elp3/MiaA/NifB-like_rSAM"/>
</dbReference>
<gene>
    <name evidence="19" type="primary">mtaB</name>
    <name evidence="19" type="ORF">HVS_11785</name>
</gene>
<dbReference type="InterPro" id="IPR058240">
    <property type="entry name" value="rSAM_sf"/>
</dbReference>
<keyword evidence="8" id="KW-0819">tRNA processing</keyword>
<dbReference type="PROSITE" id="PS51449">
    <property type="entry name" value="MTTASE_N"/>
    <property type="match status" value="1"/>
</dbReference>
<dbReference type="SMART" id="SM00729">
    <property type="entry name" value="Elp3"/>
    <property type="match status" value="1"/>
</dbReference>
<evidence type="ECO:0000256" key="6">
    <source>
        <dbReference type="ARBA" id="ARBA00022679"/>
    </source>
</evidence>
<dbReference type="SUPFAM" id="SSF102114">
    <property type="entry name" value="Radical SAM enzymes"/>
    <property type="match status" value="1"/>
</dbReference>
<evidence type="ECO:0000256" key="8">
    <source>
        <dbReference type="ARBA" id="ARBA00022694"/>
    </source>
</evidence>
<dbReference type="FunFam" id="3.80.30.20:FF:000001">
    <property type="entry name" value="tRNA-2-methylthio-N(6)-dimethylallyladenosine synthase 2"/>
    <property type="match status" value="1"/>
</dbReference>
<dbReference type="InterPro" id="IPR013848">
    <property type="entry name" value="Methylthiotransferase_N"/>
</dbReference>
<dbReference type="PANTHER" id="PTHR11918">
    <property type="entry name" value="RADICAL SAM PROTEINS"/>
    <property type="match status" value="1"/>
</dbReference>
<dbReference type="Pfam" id="PF00919">
    <property type="entry name" value="UPF0004"/>
    <property type="match status" value="1"/>
</dbReference>
<name>A0A2K9EDM3_9FIRM</name>
<dbReference type="InterPro" id="IPR038135">
    <property type="entry name" value="Methylthiotransferase_N_sf"/>
</dbReference>
<dbReference type="KEGG" id="hsc:HVS_11785"/>
<evidence type="ECO:0000256" key="2">
    <source>
        <dbReference type="ARBA" id="ARBA00002399"/>
    </source>
</evidence>
<dbReference type="InterPro" id="IPR005839">
    <property type="entry name" value="Methylthiotransferase"/>
</dbReference>
<dbReference type="FunFam" id="3.40.50.12160:FF:000004">
    <property type="entry name" value="Threonylcarbamoyladenosine tRNA methylthiotransferase MtaB"/>
    <property type="match status" value="1"/>
</dbReference>
<evidence type="ECO:0000256" key="13">
    <source>
        <dbReference type="ARBA" id="ARBA00051661"/>
    </source>
</evidence>
<evidence type="ECO:0000259" key="16">
    <source>
        <dbReference type="PROSITE" id="PS50926"/>
    </source>
</evidence>
<dbReference type="CDD" id="cd01335">
    <property type="entry name" value="Radical_SAM"/>
    <property type="match status" value="1"/>
</dbReference>
<dbReference type="Gene3D" id="3.40.50.12160">
    <property type="entry name" value="Methylthiotransferase, N-terminal domain"/>
    <property type="match status" value="1"/>
</dbReference>
<evidence type="ECO:0000256" key="1">
    <source>
        <dbReference type="ARBA" id="ARBA00001966"/>
    </source>
</evidence>
<dbReference type="PANTHER" id="PTHR11918:SF45">
    <property type="entry name" value="THREONYLCARBAMOYLADENOSINE TRNA METHYLTHIOTRANSFERASE"/>
    <property type="match status" value="1"/>
</dbReference>
<evidence type="ECO:0000256" key="3">
    <source>
        <dbReference type="ARBA" id="ARBA00013273"/>
    </source>
</evidence>
<comment type="function">
    <text evidence="2">Catalyzes the methylthiolation of N6-threonylcarbamoyladenosine (t(6)A), leading to the formation of 2-methylthio-N6-threonylcarbamoyladenosine (ms(2)t(6)A) at position 37 in tRNAs that read codons beginning with adenine.</text>
</comment>
<evidence type="ECO:0000256" key="4">
    <source>
        <dbReference type="ARBA" id="ARBA00022485"/>
    </source>
</evidence>
<keyword evidence="9" id="KW-0479">Metal-binding</keyword>
<dbReference type="PROSITE" id="PS51918">
    <property type="entry name" value="RADICAL_SAM"/>
    <property type="match status" value="1"/>
</dbReference>
<feature type="domain" description="MTTase N-terminal" evidence="17">
    <location>
        <begin position="2"/>
        <end position="114"/>
    </location>
</feature>
<evidence type="ECO:0000259" key="18">
    <source>
        <dbReference type="PROSITE" id="PS51918"/>
    </source>
</evidence>
<proteinExistence type="inferred from homology"/>
<dbReference type="EC" id="2.8.4.5" evidence="3"/>
<evidence type="ECO:0000256" key="11">
    <source>
        <dbReference type="ARBA" id="ARBA00023014"/>
    </source>
</evidence>
<dbReference type="InterPro" id="IPR023404">
    <property type="entry name" value="rSAM_horseshoe"/>
</dbReference>
<dbReference type="Gene3D" id="3.80.30.20">
    <property type="entry name" value="tm_1862 like domain"/>
    <property type="match status" value="1"/>
</dbReference>
<comment type="similarity">
    <text evidence="14">Belongs to the methylthiotransferase family. MtaB subfamily.</text>
</comment>
<accession>A0A2K9EDM3</accession>
<dbReference type="PROSITE" id="PS01278">
    <property type="entry name" value="MTTASE_RADICAL"/>
    <property type="match status" value="1"/>
</dbReference>
<dbReference type="EMBL" id="CP025197">
    <property type="protein sequence ID" value="AUG58244.1"/>
    <property type="molecule type" value="Genomic_DNA"/>
</dbReference>
<feature type="domain" description="TRAM" evidence="16">
    <location>
        <begin position="371"/>
        <end position="434"/>
    </location>
</feature>
<dbReference type="InterPro" id="IPR034557">
    <property type="entry name" value="ThrcA_tRNA_MEthiotransferase"/>
</dbReference>
<dbReference type="GO" id="GO:0046872">
    <property type="term" value="F:metal ion binding"/>
    <property type="evidence" value="ECO:0007669"/>
    <property type="project" value="UniProtKB-KW"/>
</dbReference>
<evidence type="ECO:0000256" key="14">
    <source>
        <dbReference type="ARBA" id="ARBA00061574"/>
    </source>
</evidence>
<dbReference type="InterPro" id="IPR002792">
    <property type="entry name" value="TRAM_dom"/>
</dbReference>
<keyword evidence="11" id="KW-0411">Iron-sulfur</keyword>
<evidence type="ECO:0000256" key="7">
    <source>
        <dbReference type="ARBA" id="ARBA00022691"/>
    </source>
</evidence>
<reference evidence="19 20" key="1">
    <citation type="submission" date="2017-12" db="EMBL/GenBank/DDBJ databases">
        <title>Complete genome sequence of Herbivorax saccincola GGR1, a novel Cellulosome-producing hydrolytic bacterium in a thermophilic biogas plant, established by Illumina and Nanopore MinION sequencing.</title>
        <authorList>
            <person name="Pechtl A."/>
            <person name="Ruckert C."/>
            <person name="Koeck D.E."/>
            <person name="Maus I."/>
            <person name="Winkler A."/>
            <person name="Kalinowski J."/>
            <person name="Puhler A."/>
            <person name="Schwarz W.W."/>
            <person name="Zverlov V.V."/>
            <person name="Schluter A."/>
            <person name="Liebl W."/>
        </authorList>
    </citation>
    <scope>NUCLEOTIDE SEQUENCE [LARGE SCALE GENOMIC DNA]</scope>
    <source>
        <strain evidence="20">SR1</strain>
    </source>
</reference>
<comment type="cofactor">
    <cofactor evidence="1">
        <name>[4Fe-4S] cluster</name>
        <dbReference type="ChEBI" id="CHEBI:49883"/>
    </cofactor>
</comment>
<keyword evidence="20" id="KW-1185">Reference proteome</keyword>
<evidence type="ECO:0000256" key="12">
    <source>
        <dbReference type="ARBA" id="ARBA00031213"/>
    </source>
</evidence>
<dbReference type="GO" id="GO:0051539">
    <property type="term" value="F:4 iron, 4 sulfur cluster binding"/>
    <property type="evidence" value="ECO:0007669"/>
    <property type="project" value="UniProtKB-KW"/>
</dbReference>
<dbReference type="InterPro" id="IPR020612">
    <property type="entry name" value="Methylthiotransferase_CS"/>
</dbReference>
<dbReference type="Pfam" id="PF04055">
    <property type="entry name" value="Radical_SAM"/>
    <property type="match status" value="1"/>
</dbReference>
<evidence type="ECO:0000256" key="5">
    <source>
        <dbReference type="ARBA" id="ARBA00022490"/>
    </source>
</evidence>
<dbReference type="SFLD" id="SFLDG01061">
    <property type="entry name" value="methylthiotransferase"/>
    <property type="match status" value="1"/>
</dbReference>
<dbReference type="SFLD" id="SFLDS00029">
    <property type="entry name" value="Radical_SAM"/>
    <property type="match status" value="1"/>
</dbReference>
<feature type="domain" description="Radical SAM core" evidence="18">
    <location>
        <begin position="139"/>
        <end position="368"/>
    </location>
</feature>
<sequence length="436" mass="49714">MKKVAFYTLGCKVNQYETQALINIFKDAGYEIVDFSETADIYLINTCTVTSLSDRKSRQMIRRAKKLNSDSIVVVTGCYAQTASEEVSQIEGVNLVVGTKDRSKIIQYINEIEDKKKKINAVGDIMKQKTFEELGFGIYKERARAFIKVQEGCNQFCSYCIIPYARGPIRSRSEENVIKEVKKLVDSGYKEIVLTGIHIGSYGKDTNTTSLIELIKKVHEIDGIERIRLGSIEPNYISNEFVKTIKHLKKMCPHYHISLQSGCDETLKRMNRKYTTLEYKNSVYNLRKEIEDVAISTDVMVGFPGETEEEFQKTYNFIDEISFSGMHVFKYSPRKGTPAASFEGQIPASEKEKRSNILIELSKRKTLEFNKKFIGRAMPVLIEQEVNGRKGYVEGFTPNYIKVICEGDKNLKGEIVNVSLKEAVDDFIIGRVLDRD</sequence>
<keyword evidence="10" id="KW-0408">Iron</keyword>
<dbReference type="NCBIfam" id="TIGR00089">
    <property type="entry name" value="MiaB/RimO family radical SAM methylthiotransferase"/>
    <property type="match status" value="1"/>
</dbReference>
<dbReference type="AlphaFoldDB" id="A0A2K9EDM3"/>
<dbReference type="PROSITE" id="PS50926">
    <property type="entry name" value="TRAM"/>
    <property type="match status" value="1"/>
</dbReference>
<evidence type="ECO:0000256" key="15">
    <source>
        <dbReference type="ARBA" id="ARBA00069898"/>
    </source>
</evidence>
<keyword evidence="4" id="KW-0004">4Fe-4S</keyword>
<dbReference type="SFLD" id="SFLDF00295">
    <property type="entry name" value="threonylcarbamoyladenosine_tRN"/>
    <property type="match status" value="1"/>
</dbReference>
<evidence type="ECO:0000313" key="19">
    <source>
        <dbReference type="EMBL" id="AUG58244.1"/>
    </source>
</evidence>
<protein>
    <recommendedName>
        <fullName evidence="15">Threonylcarbamoyladenosine tRNA methylthiotransferase MtaB</fullName>
        <ecNumber evidence="3">2.8.4.5</ecNumber>
    </recommendedName>
    <alternativeName>
        <fullName evidence="12">tRNA-t(6)A37 methylthiotransferase</fullName>
    </alternativeName>
</protein>
<dbReference type="InterPro" id="IPR007197">
    <property type="entry name" value="rSAM"/>
</dbReference>
<dbReference type="GO" id="GO:0035598">
    <property type="term" value="F:tRNA (N(6)-L-threonylcarbamoyladenosine(37)-C(2))-methylthiotransferase activity"/>
    <property type="evidence" value="ECO:0007669"/>
    <property type="project" value="UniProtKB-EC"/>
</dbReference>
<evidence type="ECO:0000259" key="17">
    <source>
        <dbReference type="PROSITE" id="PS51449"/>
    </source>
</evidence>
<evidence type="ECO:0000313" key="20">
    <source>
        <dbReference type="Proteomes" id="UP000233534"/>
    </source>
</evidence>
<dbReference type="NCBIfam" id="TIGR01579">
    <property type="entry name" value="MiaB-like-C"/>
    <property type="match status" value="1"/>
</dbReference>
<dbReference type="SFLD" id="SFLDG01082">
    <property type="entry name" value="B12-binding_domain_containing"/>
    <property type="match status" value="1"/>
</dbReference>
<keyword evidence="7" id="KW-0949">S-adenosyl-L-methionine</keyword>
<keyword evidence="5" id="KW-0963">Cytoplasm</keyword>
<evidence type="ECO:0000256" key="10">
    <source>
        <dbReference type="ARBA" id="ARBA00023004"/>
    </source>
</evidence>
<evidence type="ECO:0000256" key="9">
    <source>
        <dbReference type="ARBA" id="ARBA00022723"/>
    </source>
</evidence>